<evidence type="ECO:0000256" key="1">
    <source>
        <dbReference type="SAM" id="MobiDB-lite"/>
    </source>
</evidence>
<evidence type="ECO:0000259" key="2">
    <source>
        <dbReference type="Pfam" id="PF03716"/>
    </source>
</evidence>
<dbReference type="Pfam" id="PF03716">
    <property type="entry name" value="WCCH"/>
    <property type="match status" value="1"/>
</dbReference>
<dbReference type="AlphaFoldDB" id="A0AAD9XYQ1"/>
<feature type="region of interest" description="Disordered" evidence="1">
    <location>
        <begin position="225"/>
        <end position="261"/>
    </location>
</feature>
<accession>A0AAD9XYQ1</accession>
<name>A0AAD9XYQ1_COLKA</name>
<reference evidence="3" key="1">
    <citation type="submission" date="2023-02" db="EMBL/GenBank/DDBJ databases">
        <title>Colletotrichum kahawae CIFC_Que2 genome sequencing and assembly.</title>
        <authorList>
            <person name="Baroncelli R."/>
        </authorList>
    </citation>
    <scope>NUCLEOTIDE SEQUENCE</scope>
    <source>
        <strain evidence="3">CIFC_Que2</strain>
    </source>
</reference>
<evidence type="ECO:0000313" key="4">
    <source>
        <dbReference type="Proteomes" id="UP001281614"/>
    </source>
</evidence>
<feature type="non-terminal residue" evidence="3">
    <location>
        <position position="1"/>
    </location>
</feature>
<evidence type="ECO:0000313" key="3">
    <source>
        <dbReference type="EMBL" id="KAK2729896.1"/>
    </source>
</evidence>
<dbReference type="Proteomes" id="UP001281614">
    <property type="component" value="Unassembled WGS sequence"/>
</dbReference>
<dbReference type="InterPro" id="IPR005159">
    <property type="entry name" value="WCCH"/>
</dbReference>
<dbReference type="EMBL" id="VYYT01000746">
    <property type="protein sequence ID" value="KAK2729896.1"/>
    <property type="molecule type" value="Genomic_DNA"/>
</dbReference>
<organism evidence="3 4">
    <name type="scientific">Colletotrichum kahawae</name>
    <name type="common">Coffee berry disease fungus</name>
    <dbReference type="NCBI Taxonomy" id="34407"/>
    <lineage>
        <taxon>Eukaryota</taxon>
        <taxon>Fungi</taxon>
        <taxon>Dikarya</taxon>
        <taxon>Ascomycota</taxon>
        <taxon>Pezizomycotina</taxon>
        <taxon>Sordariomycetes</taxon>
        <taxon>Hypocreomycetidae</taxon>
        <taxon>Glomerellales</taxon>
        <taxon>Glomerellaceae</taxon>
        <taxon>Colletotrichum</taxon>
        <taxon>Colletotrichum gloeosporioides species complex</taxon>
    </lineage>
</organism>
<proteinExistence type="predicted"/>
<feature type="domain" description="WCCH motif" evidence="2">
    <location>
        <begin position="128"/>
        <end position="152"/>
    </location>
</feature>
<keyword evidence="4" id="KW-1185">Reference proteome</keyword>
<gene>
    <name evidence="3" type="ORF">CKAH01_19140</name>
</gene>
<protein>
    <recommendedName>
        <fullName evidence="2">WCCH motif domain-containing protein</fullName>
    </recommendedName>
</protein>
<feature type="compositionally biased region" description="Basic and acidic residues" evidence="1">
    <location>
        <begin position="234"/>
        <end position="244"/>
    </location>
</feature>
<comment type="caution">
    <text evidence="3">The sequence shown here is derived from an EMBL/GenBank/DDBJ whole genome shotgun (WGS) entry which is preliminary data.</text>
</comment>
<feature type="region of interest" description="Disordered" evidence="1">
    <location>
        <begin position="18"/>
        <end position="72"/>
    </location>
</feature>
<sequence length="261" mass="30940">PEHQHDPLEEQRLLSLTSNWNFGEPESGFDSDGIPYDSDSPADIANWNARHYNGPIPGISDTSSEEETDKEEEARQLIRYQEIDMSSDNQQRHFYGVPANQRDRDYTPKLHTEDHPTLRSDHRNHQTLFWPQCFFDKCKEHLRDKHEYQFYPRRHNEHPIRNVYMISTMIGWTMITFDNNLATFSPSPQYPMRCQHDDTMKWEECRKDECLLHATQKSKALRLLQEGSSPPKLRFQENRLTKARREGKHITYPGQPEQSKN</sequence>